<reference evidence="2 3" key="1">
    <citation type="submission" date="2024-09" db="EMBL/GenBank/DDBJ databases">
        <authorList>
            <person name="Sun Q."/>
            <person name="Mori K."/>
        </authorList>
    </citation>
    <scope>NUCLEOTIDE SEQUENCE [LARGE SCALE GENOMIC DNA]</scope>
    <source>
        <strain evidence="2 3">CCM 3426</strain>
    </source>
</reference>
<dbReference type="Proteomes" id="UP001589647">
    <property type="component" value="Unassembled WGS sequence"/>
</dbReference>
<accession>A0ABV5ITD3</accession>
<evidence type="ECO:0000256" key="1">
    <source>
        <dbReference type="SAM" id="MobiDB-lite"/>
    </source>
</evidence>
<keyword evidence="3" id="KW-1185">Reference proteome</keyword>
<name>A0ABV5ITD3_9ACTN</name>
<gene>
    <name evidence="2" type="ORF">ACFFV7_41805</name>
</gene>
<feature type="region of interest" description="Disordered" evidence="1">
    <location>
        <begin position="1"/>
        <end position="54"/>
    </location>
</feature>
<comment type="caution">
    <text evidence="2">The sequence shown here is derived from an EMBL/GenBank/DDBJ whole genome shotgun (WGS) entry which is preliminary data.</text>
</comment>
<sequence length="95" mass="10562">MRPVTRATARARSHERRLRGVDRKHGVPTLRDATPGGPRRRARAHPSGLLPAEDKPAAYARLARELPPGLSEWAVHPSLATLTGYRTLQRAWSRA</sequence>
<evidence type="ECO:0000313" key="3">
    <source>
        <dbReference type="Proteomes" id="UP001589647"/>
    </source>
</evidence>
<organism evidence="2 3">
    <name type="scientific">Nonomuraea spiralis</name>
    <dbReference type="NCBI Taxonomy" id="46182"/>
    <lineage>
        <taxon>Bacteria</taxon>
        <taxon>Bacillati</taxon>
        <taxon>Actinomycetota</taxon>
        <taxon>Actinomycetes</taxon>
        <taxon>Streptosporangiales</taxon>
        <taxon>Streptosporangiaceae</taxon>
        <taxon>Nonomuraea</taxon>
    </lineage>
</organism>
<dbReference type="EMBL" id="JBHMEI010000064">
    <property type="protein sequence ID" value="MFB9207777.1"/>
    <property type="molecule type" value="Genomic_DNA"/>
</dbReference>
<evidence type="ECO:0000313" key="2">
    <source>
        <dbReference type="EMBL" id="MFB9207777.1"/>
    </source>
</evidence>
<protein>
    <submittedName>
        <fullName evidence="2">Uncharacterized protein</fullName>
    </submittedName>
</protein>
<dbReference type="RefSeq" id="WP_189653752.1">
    <property type="nucleotide sequence ID" value="NZ_BMRC01000047.1"/>
</dbReference>
<proteinExistence type="predicted"/>